<dbReference type="RefSeq" id="WP_166152205.1">
    <property type="nucleotide sequence ID" value="NZ_JAAOIW010000006.1"/>
</dbReference>
<dbReference type="EMBL" id="JAAOIW010000006">
    <property type="protein sequence ID" value="NHN31930.1"/>
    <property type="molecule type" value="Genomic_DNA"/>
</dbReference>
<evidence type="ECO:0000313" key="1">
    <source>
        <dbReference type="EMBL" id="NHN31930.1"/>
    </source>
</evidence>
<sequence length="67" mass="7746">MSLSNCQGCGVLHIQQKNVLCNDCLKQYIEETHIIKDFLYNHPHANVMDLVNETGFSLKKVKELVNW</sequence>
<comment type="caution">
    <text evidence="1">The sequence shown here is derived from an EMBL/GenBank/DDBJ whole genome shotgun (WGS) entry which is preliminary data.</text>
</comment>
<reference evidence="1" key="1">
    <citation type="submission" date="2020-03" db="EMBL/GenBank/DDBJ databases">
        <title>Draft sequencing of Paenibacilllus sp. S3N08.</title>
        <authorList>
            <person name="Kim D.-U."/>
        </authorList>
    </citation>
    <scope>NUCLEOTIDE SEQUENCE</scope>
    <source>
        <strain evidence="1">S3N08</strain>
    </source>
</reference>
<evidence type="ECO:0008006" key="3">
    <source>
        <dbReference type="Google" id="ProtNLM"/>
    </source>
</evidence>
<name>A0ABX0J954_9BACL</name>
<accession>A0ABX0J954</accession>
<dbReference type="Proteomes" id="UP001165962">
    <property type="component" value="Unassembled WGS sequence"/>
</dbReference>
<protein>
    <recommendedName>
        <fullName evidence="3">Inhibitor of sigma-G Gin protein</fullName>
    </recommendedName>
</protein>
<proteinExistence type="predicted"/>
<keyword evidence="2" id="KW-1185">Reference proteome</keyword>
<evidence type="ECO:0000313" key="2">
    <source>
        <dbReference type="Proteomes" id="UP001165962"/>
    </source>
</evidence>
<gene>
    <name evidence="1" type="ORF">G9U52_19005</name>
</gene>
<organism evidence="1 2">
    <name type="scientific">Paenibacillus agricola</name>
    <dbReference type="NCBI Taxonomy" id="2716264"/>
    <lineage>
        <taxon>Bacteria</taxon>
        <taxon>Bacillati</taxon>
        <taxon>Bacillota</taxon>
        <taxon>Bacilli</taxon>
        <taxon>Bacillales</taxon>
        <taxon>Paenibacillaceae</taxon>
        <taxon>Paenibacillus</taxon>
    </lineage>
</organism>